<dbReference type="OpenTargets" id="ENSG00000066629"/>
<dbReference type="EMBL" id="AL136000">
    <property type="status" value="NOT_ANNOTATED_CDS"/>
    <property type="molecule type" value="Genomic_DNA"/>
</dbReference>
<evidence type="ECO:0007829" key="7">
    <source>
        <dbReference type="PubMed" id="24275569"/>
    </source>
</evidence>
<reference evidence="3" key="5">
    <citation type="submission" date="2025-08" db="UniProtKB">
        <authorList>
            <consortium name="Ensembl"/>
        </authorList>
    </citation>
    <scope>IDENTIFICATION</scope>
</reference>
<gene>
    <name evidence="3" type="primary">EML1</name>
</gene>
<dbReference type="HOGENOM" id="CLU_142603_1_0_1"/>
<feature type="region of interest" description="Disordered" evidence="2">
    <location>
        <begin position="104"/>
        <end position="128"/>
    </location>
</feature>
<keyword evidence="1" id="KW-0175">Coiled coil</keyword>
<evidence type="ECO:0007829" key="6">
    <source>
        <dbReference type="ProteomicsDB" id="G3V4H6"/>
    </source>
</evidence>
<dbReference type="SMR" id="G3V4H6"/>
<dbReference type="EMBL" id="AL133368">
    <property type="status" value="NOT_ANNOTATED_CDS"/>
    <property type="molecule type" value="Genomic_DNA"/>
</dbReference>
<protein>
    <submittedName>
        <fullName evidence="3">EMAP like 1</fullName>
    </submittedName>
</protein>
<keyword evidence="4" id="KW-1185">Reference proteome</keyword>
<dbReference type="ExpressionAtlas" id="G3V4H6">
    <property type="expression patterns" value="baseline and differential"/>
</dbReference>
<dbReference type="VEuPathDB" id="HostDB:ENSG00000066629"/>
<dbReference type="Antibodypedia" id="27460">
    <property type="antibodies" value="80 antibodies from 25 providers"/>
</dbReference>
<reference evidence="3 4" key="3">
    <citation type="journal article" date="2004" name="Nature">
        <title>Finishing the euchromatic sequence of the human genome.</title>
        <authorList>
            <consortium name="International Human Genome Sequencing Consortium"/>
        </authorList>
    </citation>
    <scope>NUCLEOTIDE SEQUENCE [LARGE SCALE GENOMIC DNA]</scope>
</reference>
<reference evidence="3 4" key="1">
    <citation type="journal article" date="2001" name="Nature">
        <title>Initial sequencing and analysis of the human genome.</title>
        <authorList>
            <consortium name="International Human Genome Sequencing Consortium"/>
            <person name="Lander E.S."/>
            <person name="Linton L.M."/>
            <person name="Birren B."/>
            <person name="Nusbaum C."/>
            <person name="Zody M.C."/>
            <person name="Baldwin J."/>
            <person name="Devon K."/>
            <person name="Dewar K."/>
            <person name="Doyle M."/>
            <person name="FitzHugh W."/>
            <person name="Funke R."/>
            <person name="Gage D."/>
            <person name="Harris K."/>
            <person name="Heaford A."/>
            <person name="Howland J."/>
            <person name="Kann L."/>
            <person name="Lehoczky J."/>
            <person name="LeVine R."/>
            <person name="McEwan P."/>
            <person name="McKernan K."/>
            <person name="Meldrim J."/>
            <person name="Mesirov J.P."/>
            <person name="Miranda C."/>
            <person name="Morris W."/>
            <person name="Naylor J."/>
            <person name="Raymond C."/>
            <person name="Rosetti M."/>
            <person name="Santos R."/>
            <person name="Sheridan A."/>
            <person name="Sougnez C."/>
            <person name="Stange-Thomann N."/>
            <person name="Stojanovic N."/>
            <person name="Subramanian A."/>
            <person name="Wyman D."/>
            <person name="Rogers J."/>
            <person name="Sulston J."/>
            <person name="Ainscough R."/>
            <person name="Beck S."/>
            <person name="Bentley D."/>
            <person name="Burton J."/>
            <person name="Clee C."/>
            <person name="Carter N."/>
            <person name="Coulson A."/>
            <person name="Deadman R."/>
            <person name="Deloukas P."/>
            <person name="Dunham A."/>
            <person name="Dunham I."/>
            <person name="Durbin R."/>
            <person name="French L."/>
            <person name="Grafham D."/>
            <person name="Gregory S."/>
            <person name="Hubbard T."/>
            <person name="Humphray S."/>
            <person name="Hunt A."/>
            <person name="Jones M."/>
            <person name="Lloyd C."/>
            <person name="McMurray A."/>
            <person name="Matthews L."/>
            <person name="Mercer S."/>
            <person name="Milne S."/>
            <person name="Mullikin J.C."/>
            <person name="Mungall A."/>
            <person name="Plumb R."/>
            <person name="Ross M."/>
            <person name="Shownkeen R."/>
            <person name="Sims S."/>
            <person name="Waterston R.H."/>
            <person name="Wilson R.K."/>
            <person name="Hillier L.W."/>
            <person name="McPherson J.D."/>
            <person name="Marra M.A."/>
            <person name="Mardis E.R."/>
            <person name="Fulton L.A."/>
            <person name="Chinwalla A.T."/>
            <person name="Pepin K.H."/>
            <person name="Gish W.R."/>
            <person name="Chissoe S.L."/>
            <person name="Wendl M.C."/>
            <person name="Delehaunty K.D."/>
            <person name="Miner T.L."/>
            <person name="Delehaunty A."/>
            <person name="Kramer J.B."/>
            <person name="Cook L.L."/>
            <person name="Fulton R.S."/>
            <person name="Johnson D.L."/>
            <person name="Minx P.J."/>
            <person name="Clifton S.W."/>
            <person name="Hawkins T."/>
            <person name="Branscomb E."/>
            <person name="Predki P."/>
            <person name="Richardson P."/>
            <person name="Wenning S."/>
            <person name="Slezak T."/>
            <person name="Doggett N."/>
            <person name="Cheng J.F."/>
            <person name="Olsen A."/>
            <person name="Lucas S."/>
            <person name="Elkin C."/>
            <person name="Uberbacher E."/>
            <person name="Frazier M."/>
            <person name="Gibbs R.A."/>
            <person name="Muzny D.M."/>
            <person name="Scherer S.E."/>
            <person name="Bouck J.B."/>
            <person name="Sodergren E.J."/>
            <person name="Worley K.C."/>
            <person name="Rives C.M."/>
            <person name="Gorrell J.H."/>
            <person name="Metzker M.L."/>
            <person name="Naylor S.L."/>
            <person name="Kucherlapati R.S."/>
            <person name="Nelson D.L."/>
            <person name="Weinstock G.M."/>
            <person name="Sakaki Y."/>
            <person name="Fujiyama A."/>
            <person name="Hattori M."/>
            <person name="Yada T."/>
            <person name="Toyoda A."/>
            <person name="Itoh T."/>
            <person name="Kawagoe C."/>
            <person name="Watanabe H."/>
            <person name="Totoki Y."/>
            <person name="Taylor T."/>
            <person name="Weissenbach J."/>
            <person name="Heilig R."/>
            <person name="Saurin W."/>
            <person name="Artiguenave F."/>
            <person name="Brottier P."/>
            <person name="Bruls T."/>
            <person name="Pelletier E."/>
            <person name="Robert C."/>
            <person name="Wincker P."/>
            <person name="Smith D.R."/>
            <person name="Doucette-Stamm L."/>
            <person name="Rubenfield M."/>
            <person name="Weinstock K."/>
            <person name="Lee H.M."/>
            <person name="Dubois J."/>
            <person name="Rosenthal A."/>
            <person name="Platzer M."/>
            <person name="Nyakatura G."/>
            <person name="Taudien S."/>
            <person name="Rump A."/>
            <person name="Yang H."/>
            <person name="Yu J."/>
            <person name="Wang J."/>
            <person name="Huang G."/>
            <person name="Gu J."/>
            <person name="Hood L."/>
            <person name="Rowen L."/>
            <person name="Madan A."/>
            <person name="Qin S."/>
            <person name="Davis R.W."/>
            <person name="Federspiel N.A."/>
            <person name="Abola A.P."/>
            <person name="Proctor M.J."/>
            <person name="Myers R.M."/>
            <person name="Schmutz J."/>
            <person name="Dickson M."/>
            <person name="Grimwood J."/>
            <person name="Cox D.R."/>
            <person name="Olson M.V."/>
            <person name="Kaul R."/>
            <person name="Raymond C."/>
            <person name="Shimizu N."/>
            <person name="Kawasaki K."/>
            <person name="Minoshima S."/>
            <person name="Evans G.A."/>
            <person name="Athanasiou M."/>
            <person name="Schultz R."/>
            <person name="Roe B.A."/>
            <person name="Chen F."/>
            <person name="Pan H."/>
            <person name="Ramser J."/>
            <person name="Lehrach H."/>
            <person name="Reinhardt R."/>
            <person name="McCombie W.R."/>
            <person name="de la Bastide M."/>
            <person name="Dedhia N."/>
            <person name="Blocker H."/>
            <person name="Hornischer K."/>
            <person name="Nordsiek G."/>
            <person name="Agarwala R."/>
            <person name="Aravind L."/>
            <person name="Bailey J.A."/>
            <person name="Bateman A."/>
            <person name="Batzoglou S."/>
            <person name="Birney E."/>
            <person name="Bork P."/>
            <person name="Brown D.G."/>
            <person name="Burge C.B."/>
            <person name="Cerutti L."/>
            <person name="Chen H.C."/>
            <person name="Church D."/>
            <person name="Clamp M."/>
            <person name="Copley R.R."/>
            <person name="Doerks T."/>
            <person name="Eddy S.R."/>
            <person name="Eichler E.E."/>
            <person name="Furey T.S."/>
            <person name="Galagan J."/>
            <person name="Gilbert J.G."/>
            <person name="Harmon C."/>
            <person name="Hayashizaki Y."/>
            <person name="Haussler D."/>
            <person name="Hermjakob H."/>
            <person name="Hokamp K."/>
            <person name="Jang W."/>
            <person name="Johnson L.S."/>
            <person name="Jones T.A."/>
            <person name="Kasif S."/>
            <person name="Kaspryzk A."/>
            <person name="Kennedy S."/>
            <person name="Kent W.J."/>
            <person name="Kitts P."/>
            <person name="Koonin E.V."/>
            <person name="Korf I."/>
            <person name="Kulp D."/>
            <person name="Lancet D."/>
            <person name="Lowe T.M."/>
            <person name="McLysaght A."/>
            <person name="Mikkelsen T."/>
            <person name="Moran J.V."/>
            <person name="Mulder N."/>
            <person name="Pollara V.J."/>
            <person name="Ponting C.P."/>
            <person name="Schuler G."/>
            <person name="Schultz J."/>
            <person name="Slater G."/>
            <person name="Smit A.F."/>
            <person name="Stupka E."/>
            <person name="Szustakowski J."/>
            <person name="Thierry-Mieg D."/>
            <person name="Thierry-Mieg J."/>
            <person name="Wagner L."/>
            <person name="Wallis J."/>
            <person name="Wheeler R."/>
            <person name="Williams A."/>
            <person name="Wolf Y.I."/>
            <person name="Wolfe K.H."/>
            <person name="Yang S.P."/>
            <person name="Yeh R.F."/>
            <person name="Collins F."/>
            <person name="Guyer M.S."/>
            <person name="Peterson J."/>
            <person name="Felsenfeld A."/>
            <person name="Wetterstrand K.A."/>
            <person name="Patrinos A."/>
            <person name="Morgan M.J."/>
            <person name="de Jong P."/>
            <person name="Catanese J.J."/>
            <person name="Osoegawa K."/>
            <person name="Shizuya H."/>
            <person name="Choi S."/>
            <person name="Chen Y.J."/>
        </authorList>
    </citation>
    <scope>NUCLEOTIDE SEQUENCE [LARGE SCALE GENOMIC DNA]</scope>
</reference>
<feature type="non-terminal residue" evidence="3">
    <location>
        <position position="128"/>
    </location>
</feature>
<organism evidence="3 4">
    <name type="scientific">Homo sapiens</name>
    <name type="common">Human</name>
    <dbReference type="NCBI Taxonomy" id="9606"/>
    <lineage>
        <taxon>Eukaryota</taxon>
        <taxon>Metazoa</taxon>
        <taxon>Chordata</taxon>
        <taxon>Craniata</taxon>
        <taxon>Vertebrata</taxon>
        <taxon>Euteleostomi</taxon>
        <taxon>Mammalia</taxon>
        <taxon>Eutheria</taxon>
        <taxon>Euarchontoglires</taxon>
        <taxon>Primates</taxon>
        <taxon>Haplorrhini</taxon>
        <taxon>Catarrhini</taxon>
        <taxon>Hominidae</taxon>
        <taxon>Homo</taxon>
    </lineage>
</organism>
<reference evidence="3 4" key="2">
    <citation type="journal article" date="2003" name="Nature">
        <title>The DNA sequence and analysis of human chromosome 14.</title>
        <authorList>
            <person name="Heilig R."/>
            <person name="Eckenberg R."/>
            <person name="Petit J.L."/>
            <person name="Fonknechten N."/>
            <person name="Da Silva C."/>
            <person name="Cattolico L."/>
            <person name="Levy M."/>
            <person name="Barbe V."/>
            <person name="de Berardinis V."/>
            <person name="Ureta-Vidal A."/>
            <person name="Pelletier E."/>
            <person name="Vico V."/>
            <person name="Anthouard V."/>
            <person name="Rowen L."/>
            <person name="Madan A."/>
            <person name="Qin S."/>
            <person name="Sun H."/>
            <person name="Du H."/>
            <person name="Pepin K."/>
            <person name="Artiguenave F."/>
            <person name="Robert C."/>
            <person name="Cruaud C."/>
            <person name="Bruls T."/>
            <person name="Jaillon O."/>
            <person name="Friedlander L."/>
            <person name="Samson G."/>
            <person name="Brottier P."/>
            <person name="Cure S."/>
            <person name="Segurens B."/>
            <person name="Aniere F."/>
            <person name="Samain S."/>
            <person name="Crespeau H."/>
            <person name="Abbasi N."/>
            <person name="Aiach N."/>
            <person name="Boscus D."/>
            <person name="Dickhoff R."/>
            <person name="Dors M."/>
            <person name="Dubois I."/>
            <person name="Friedman C."/>
            <person name="Gouyvenoux M."/>
            <person name="James R."/>
            <person name="Madan A."/>
            <person name="Mairey-Estrada B."/>
            <person name="Mangenot S."/>
            <person name="Martins N."/>
            <person name="Menard M."/>
            <person name="Oztas S."/>
            <person name="Ratcliffe A."/>
            <person name="Shaffer T."/>
            <person name="Trask B."/>
            <person name="Vacherie B."/>
            <person name="Bellemere C."/>
            <person name="Belser C."/>
            <person name="Besnard-Gonnet M."/>
            <person name="Bartol-Mavel D."/>
            <person name="Boutard M."/>
            <person name="Briez-Silla S."/>
            <person name="Combette S."/>
            <person name="Dufosse-Laurent V."/>
            <person name="Ferron C."/>
            <person name="Lechaplais C."/>
            <person name="Louesse C."/>
            <person name="Muselet D."/>
            <person name="Magdelenat G."/>
            <person name="Pateau E."/>
            <person name="Petit E."/>
            <person name="Sirvain-Trukniewicz P."/>
            <person name="Trybou A."/>
            <person name="Vega-Czarny N."/>
            <person name="Bataille E."/>
            <person name="Bluet E."/>
            <person name="Bordelais I."/>
            <person name="Dubois M."/>
            <person name="Dumont C."/>
            <person name="Guerin T."/>
            <person name="Haffray S."/>
            <person name="Hammadi R."/>
            <person name="Muanga J."/>
            <person name="Pellouin V."/>
            <person name="Robert D."/>
            <person name="Wunderle E."/>
            <person name="Gauguet G."/>
            <person name="Roy A."/>
            <person name="Sainte-Marthe L."/>
            <person name="Verdier J."/>
            <person name="Verdier-Discala C."/>
            <person name="Hillier L."/>
            <person name="Fulton L."/>
            <person name="McPherson J."/>
            <person name="Matsuda F."/>
            <person name="Wilson R."/>
            <person name="Scarpelli C."/>
            <person name="Gyapay G."/>
            <person name="Wincker P."/>
            <person name="Saurin W."/>
            <person name="Quetier F."/>
            <person name="Waterston R."/>
            <person name="Hood L."/>
            <person name="Weissenbach J."/>
        </authorList>
    </citation>
    <scope>NUCLEOTIDE SEQUENCE [LARGE SCALE GENOMIC DNA]</scope>
</reference>
<feature type="coiled-coil region" evidence="1">
    <location>
        <begin position="37"/>
        <end position="78"/>
    </location>
</feature>
<dbReference type="Ensembl" id="ENST00000556947.1">
    <property type="protein sequence ID" value="ENSP00000451805.1"/>
    <property type="gene ID" value="ENSG00000066629.19"/>
</dbReference>
<sequence>MMYNEIGEAKKITERFIDPDKELEIMILNDSASAASSMEVTDRIASLEQRVQMQEDDIQLLKSALADVVRRLNITEEQQAVLNRKGPTKARPLMQTLPLRTTVNNGTVLPKKPTGSLPSPSGVRKETA</sequence>
<dbReference type="GeneTree" id="ENSGT00940000153887"/>
<dbReference type="ChiTaRS" id="EML1">
    <property type="organism name" value="human"/>
</dbReference>
<reference evidence="7" key="4">
    <citation type="journal article" date="2014" name="J. Proteomics">
        <title>An enzyme assisted RP-RPLC approach for in-depth analysis of human liver phosphoproteome.</title>
        <authorList>
            <person name="Bian Y."/>
            <person name="Song C."/>
            <person name="Cheng K."/>
            <person name="Dong M."/>
            <person name="Wang F."/>
            <person name="Huang J."/>
            <person name="Sun D."/>
            <person name="Wang L."/>
            <person name="Ye M."/>
            <person name="Zou H."/>
        </authorList>
    </citation>
    <scope>IDENTIFICATION BY MASS SPECTROMETRY [LARGE SCALE ANALYSIS]</scope>
</reference>
<dbReference type="MassIVE" id="G3V4H6"/>
<evidence type="ECO:0000256" key="1">
    <source>
        <dbReference type="SAM" id="Coils"/>
    </source>
</evidence>
<evidence type="ECO:0000256" key="2">
    <source>
        <dbReference type="SAM" id="MobiDB-lite"/>
    </source>
</evidence>
<name>G3V4H6_HUMAN</name>
<evidence type="ECO:0000313" key="3">
    <source>
        <dbReference type="Ensembl" id="ENSP00000451805.1"/>
    </source>
</evidence>
<proteinExistence type="evidence at protein level"/>
<dbReference type="Proteomes" id="UP000005640">
    <property type="component" value="Chromosome 14"/>
</dbReference>
<keyword evidence="5 6" id="KW-1267">Proteomics identification</keyword>
<dbReference type="OrthoDB" id="47802at2759"/>
<reference evidence="3" key="6">
    <citation type="submission" date="2025-09" db="UniProtKB">
        <authorList>
            <consortium name="Ensembl"/>
        </authorList>
    </citation>
    <scope>IDENTIFICATION</scope>
</reference>
<dbReference type="Bgee" id="ENSG00000066629">
    <property type="expression patterns" value="Expressed in cortical plate and 194 other cell types or tissues"/>
</dbReference>
<dbReference type="AlphaFoldDB" id="G3V4H6"/>
<accession>G3V4H6</accession>
<dbReference type="Ensembl" id="ENST00000556947.1">
    <property type="protein sequence ID" value="ENSP00000451805.1"/>
    <property type="gene ID" value="ENSG00000066629.20"/>
</dbReference>
<dbReference type="UCSC" id="uc059fas.1">
    <property type="organism name" value="human"/>
</dbReference>
<dbReference type="ProteomicsDB" id="33234"/>
<evidence type="ECO:0000313" key="4">
    <source>
        <dbReference type="Proteomes" id="UP000005640"/>
    </source>
</evidence>
<evidence type="ECO:0007829" key="5">
    <source>
        <dbReference type="PeptideAtlas" id="G3V4H6"/>
    </source>
</evidence>
<dbReference type="HGNC" id="HGNC:3330">
    <property type="gene designation" value="EML1"/>
</dbReference>